<sequence length="539" mass="60118">MSAERTFHFSNMEIQSLLLEMGEQRSTSSLFRLIVDRLSSFEEVSLARIWLIKEGDICSSCLMAEECPSRELCLHLVASAGSPVHDSADWGRIDGTFQRFPMGVRKVGHIAATGLPVVVESIPDDSKWIAHPEWARKEGINGFAGQPIQFHGEILGVLAVFTKTRIEKPALDILNIIANHTATALVNARAFEQIEDLKKQLEAENTYLREELVQASSYGGFIGRSLALQRIIQQIDLVAPTDANVLVQGESGTGKEVVARELHQRSNRSDNALVKVNCASVPKELFASEFFGHVKGAFTGAHANRVGKFGTANKGTLFLDEVGEIPLELQAQLLRVLQEGEYERIGEEKVRKVDVRIIAATNRDLQKEVEAGRFREDLYFRLNVFPITVPPLRARREDIAPLAEHFLKRSLQAMHRPALKFRPEQLQQLHGYDWPGNVRELQNVVERFAISSIAGARHVDLLNDLGDEVTPSPASLDCVDSDSVLTEEEMIRLQVRNIEKALERCNGKIYGPDGAANLLGIKPTTLSTRISKLNIRKKR</sequence>
<keyword evidence="1" id="KW-0547">Nucleotide-binding</keyword>
<reference evidence="8" key="1">
    <citation type="submission" date="2017-09" db="EMBL/GenBank/DDBJ databases">
        <authorList>
            <person name="Regsiter A."/>
            <person name="William W."/>
        </authorList>
    </citation>
    <scope>NUCLEOTIDE SEQUENCE [LARGE SCALE GENOMIC DNA]</scope>
    <source>
        <strain evidence="8">500-1</strain>
    </source>
</reference>
<dbReference type="AlphaFoldDB" id="A0A2C8FEW9"/>
<name>A0A2C8FEW9_9BACT</name>
<feature type="domain" description="Sigma-54 factor interaction" evidence="6">
    <location>
        <begin position="221"/>
        <end position="450"/>
    </location>
</feature>
<dbReference type="InterPro" id="IPR027417">
    <property type="entry name" value="P-loop_NTPase"/>
</dbReference>
<dbReference type="Gene3D" id="1.10.8.60">
    <property type="match status" value="1"/>
</dbReference>
<evidence type="ECO:0000256" key="5">
    <source>
        <dbReference type="ARBA" id="ARBA00023163"/>
    </source>
</evidence>
<dbReference type="PANTHER" id="PTHR32071:SF57">
    <property type="entry name" value="C4-DICARBOXYLATE TRANSPORT TRANSCRIPTIONAL REGULATORY PROTEIN DCTD"/>
    <property type="match status" value="1"/>
</dbReference>
<dbReference type="SMART" id="SM00065">
    <property type="entry name" value="GAF"/>
    <property type="match status" value="1"/>
</dbReference>
<dbReference type="EMBL" id="LT907975">
    <property type="protein sequence ID" value="SOB60448.1"/>
    <property type="molecule type" value="Genomic_DNA"/>
</dbReference>
<dbReference type="PROSITE" id="PS00688">
    <property type="entry name" value="SIGMA54_INTERACT_3"/>
    <property type="match status" value="1"/>
</dbReference>
<dbReference type="InterPro" id="IPR025944">
    <property type="entry name" value="Sigma_54_int_dom_CS"/>
</dbReference>
<dbReference type="Gene3D" id="3.30.450.40">
    <property type="match status" value="1"/>
</dbReference>
<dbReference type="InterPro" id="IPR025943">
    <property type="entry name" value="Sigma_54_int_dom_ATP-bd_2"/>
</dbReference>
<keyword evidence="8" id="KW-1185">Reference proteome</keyword>
<dbReference type="PROSITE" id="PS00676">
    <property type="entry name" value="SIGMA54_INTERACT_2"/>
    <property type="match status" value="1"/>
</dbReference>
<dbReference type="InterPro" id="IPR058031">
    <property type="entry name" value="AAA_lid_NorR"/>
</dbReference>
<evidence type="ECO:0000313" key="7">
    <source>
        <dbReference type="EMBL" id="SOB60448.1"/>
    </source>
</evidence>
<dbReference type="GO" id="GO:0006355">
    <property type="term" value="P:regulation of DNA-templated transcription"/>
    <property type="evidence" value="ECO:0007669"/>
    <property type="project" value="InterPro"/>
</dbReference>
<dbReference type="Pfam" id="PF01590">
    <property type="entry name" value="GAF"/>
    <property type="match status" value="1"/>
</dbReference>
<organism evidence="7 8">
    <name type="scientific">Pseudodesulfovibrio profundus</name>
    <dbReference type="NCBI Taxonomy" id="57320"/>
    <lineage>
        <taxon>Bacteria</taxon>
        <taxon>Pseudomonadati</taxon>
        <taxon>Thermodesulfobacteriota</taxon>
        <taxon>Desulfovibrionia</taxon>
        <taxon>Desulfovibrionales</taxon>
        <taxon>Desulfovibrionaceae</taxon>
    </lineage>
</organism>
<protein>
    <submittedName>
        <fullName evidence="7">Hydrogenase</fullName>
    </submittedName>
</protein>
<evidence type="ECO:0000313" key="8">
    <source>
        <dbReference type="Proteomes" id="UP000219215"/>
    </source>
</evidence>
<dbReference type="InterPro" id="IPR003593">
    <property type="entry name" value="AAA+_ATPase"/>
</dbReference>
<dbReference type="PROSITE" id="PS00675">
    <property type="entry name" value="SIGMA54_INTERACT_1"/>
    <property type="match status" value="1"/>
</dbReference>
<dbReference type="InterPro" id="IPR003018">
    <property type="entry name" value="GAF"/>
</dbReference>
<dbReference type="SMART" id="SM00382">
    <property type="entry name" value="AAA"/>
    <property type="match status" value="1"/>
</dbReference>
<dbReference type="Gene3D" id="3.40.50.300">
    <property type="entry name" value="P-loop containing nucleotide triphosphate hydrolases"/>
    <property type="match status" value="1"/>
</dbReference>
<dbReference type="InterPro" id="IPR002078">
    <property type="entry name" value="Sigma_54_int"/>
</dbReference>
<dbReference type="CDD" id="cd00009">
    <property type="entry name" value="AAA"/>
    <property type="match status" value="1"/>
</dbReference>
<gene>
    <name evidence="7" type="ORF">DPRO_3532</name>
</gene>
<dbReference type="KEGG" id="pprf:DPRO_3532"/>
<evidence type="ECO:0000259" key="6">
    <source>
        <dbReference type="PROSITE" id="PS50045"/>
    </source>
</evidence>
<dbReference type="InterPro" id="IPR025662">
    <property type="entry name" value="Sigma_54_int_dom_ATP-bd_1"/>
</dbReference>
<dbReference type="PROSITE" id="PS50045">
    <property type="entry name" value="SIGMA54_INTERACT_4"/>
    <property type="match status" value="1"/>
</dbReference>
<dbReference type="Pfam" id="PF25601">
    <property type="entry name" value="AAA_lid_14"/>
    <property type="match status" value="1"/>
</dbReference>
<evidence type="ECO:0000256" key="4">
    <source>
        <dbReference type="ARBA" id="ARBA00023125"/>
    </source>
</evidence>
<dbReference type="Gene3D" id="1.10.10.60">
    <property type="entry name" value="Homeodomain-like"/>
    <property type="match status" value="1"/>
</dbReference>
<dbReference type="PANTHER" id="PTHR32071">
    <property type="entry name" value="TRANSCRIPTIONAL REGULATORY PROTEIN"/>
    <property type="match status" value="1"/>
</dbReference>
<evidence type="ECO:0000256" key="1">
    <source>
        <dbReference type="ARBA" id="ARBA00022741"/>
    </source>
</evidence>
<keyword evidence="2" id="KW-0067">ATP-binding</keyword>
<proteinExistence type="predicted"/>
<dbReference type="GO" id="GO:0005524">
    <property type="term" value="F:ATP binding"/>
    <property type="evidence" value="ECO:0007669"/>
    <property type="project" value="UniProtKB-KW"/>
</dbReference>
<accession>A0A2C8FEW9</accession>
<dbReference type="SUPFAM" id="SSF52540">
    <property type="entry name" value="P-loop containing nucleoside triphosphate hydrolases"/>
    <property type="match status" value="1"/>
</dbReference>
<dbReference type="SUPFAM" id="SSF55781">
    <property type="entry name" value="GAF domain-like"/>
    <property type="match status" value="1"/>
</dbReference>
<dbReference type="Proteomes" id="UP000219215">
    <property type="component" value="Chromosome DPRO"/>
</dbReference>
<evidence type="ECO:0000256" key="2">
    <source>
        <dbReference type="ARBA" id="ARBA00022840"/>
    </source>
</evidence>
<dbReference type="Pfam" id="PF00158">
    <property type="entry name" value="Sigma54_activat"/>
    <property type="match status" value="1"/>
</dbReference>
<dbReference type="InterPro" id="IPR029016">
    <property type="entry name" value="GAF-like_dom_sf"/>
</dbReference>
<evidence type="ECO:0000256" key="3">
    <source>
        <dbReference type="ARBA" id="ARBA00023015"/>
    </source>
</evidence>
<keyword evidence="3" id="KW-0805">Transcription regulation</keyword>
<keyword evidence="5" id="KW-0804">Transcription</keyword>
<dbReference type="GO" id="GO:0003677">
    <property type="term" value="F:DNA binding"/>
    <property type="evidence" value="ECO:0007669"/>
    <property type="project" value="UniProtKB-KW"/>
</dbReference>
<dbReference type="FunFam" id="3.40.50.300:FF:000006">
    <property type="entry name" value="DNA-binding transcriptional regulator NtrC"/>
    <property type="match status" value="1"/>
</dbReference>
<keyword evidence="4" id="KW-0238">DNA-binding</keyword>